<keyword evidence="2" id="KW-1185">Reference proteome</keyword>
<accession>A0A939DHT8</accession>
<gene>
    <name evidence="1" type="ORF">JYP50_18090</name>
</gene>
<organism evidence="1 2">
    <name type="scientific">Parahaliea mediterranea</name>
    <dbReference type="NCBI Taxonomy" id="651086"/>
    <lineage>
        <taxon>Bacteria</taxon>
        <taxon>Pseudomonadati</taxon>
        <taxon>Pseudomonadota</taxon>
        <taxon>Gammaproteobacteria</taxon>
        <taxon>Cellvibrionales</taxon>
        <taxon>Halieaceae</taxon>
        <taxon>Parahaliea</taxon>
    </lineage>
</organism>
<protein>
    <submittedName>
        <fullName evidence="1">Glycosyltransferase</fullName>
    </submittedName>
</protein>
<dbReference type="Gene3D" id="3.90.550.10">
    <property type="entry name" value="Spore Coat Polysaccharide Biosynthesis Protein SpsA, Chain A"/>
    <property type="match status" value="1"/>
</dbReference>
<dbReference type="InterPro" id="IPR029044">
    <property type="entry name" value="Nucleotide-diphossugar_trans"/>
</dbReference>
<sequence length="286" mass="31592">MRAMPTAAHSGNTLSIALVLYNSDLALVERTLCCLEVAVARALAAGVIAGAALEVIDNASAGDYPARAGDLVRSRQARVAGLRIAFREAVANRGYGAGHNLALASAESEFHLVLNPDVEMAETAFIEGIAYLRATPEVVLLAPAAKSPDGEVEHLCKRYPTLLVLLLRASGLNWLQRLFHRRLAHYELRELALAREPVPVPLASGCCMLVRTEALRAVGGFDERYFLYFEDYDLSLRLASRGRVEYHPGVHIVHHGGYAARKGWRHVRMFLGGGLQFFRQHGWRWW</sequence>
<dbReference type="AlphaFoldDB" id="A0A939DHT8"/>
<dbReference type="Proteomes" id="UP000664303">
    <property type="component" value="Unassembled WGS sequence"/>
</dbReference>
<evidence type="ECO:0000313" key="1">
    <source>
        <dbReference type="EMBL" id="MBN7798518.1"/>
    </source>
</evidence>
<dbReference type="EMBL" id="JAFKCZ010000015">
    <property type="protein sequence ID" value="MBN7798518.1"/>
    <property type="molecule type" value="Genomic_DNA"/>
</dbReference>
<reference evidence="1" key="1">
    <citation type="submission" date="2021-02" db="EMBL/GenBank/DDBJ databases">
        <title>PHA producing bacteria isolated from coastal sediment in Guangdong, Shenzhen.</title>
        <authorList>
            <person name="Zheng W."/>
            <person name="Yu S."/>
            <person name="Huang Y."/>
        </authorList>
    </citation>
    <scope>NUCLEOTIDE SEQUENCE</scope>
    <source>
        <strain evidence="1">TN14-10</strain>
    </source>
</reference>
<evidence type="ECO:0000313" key="2">
    <source>
        <dbReference type="Proteomes" id="UP000664303"/>
    </source>
</evidence>
<dbReference type="PANTHER" id="PTHR43179">
    <property type="entry name" value="RHAMNOSYLTRANSFERASE WBBL"/>
    <property type="match status" value="1"/>
</dbReference>
<dbReference type="SUPFAM" id="SSF53448">
    <property type="entry name" value="Nucleotide-diphospho-sugar transferases"/>
    <property type="match status" value="1"/>
</dbReference>
<dbReference type="RefSeq" id="WP_206561964.1">
    <property type="nucleotide sequence ID" value="NZ_JAFKCZ010000015.1"/>
</dbReference>
<comment type="caution">
    <text evidence="1">The sequence shown here is derived from an EMBL/GenBank/DDBJ whole genome shotgun (WGS) entry which is preliminary data.</text>
</comment>
<name>A0A939DHT8_9GAMM</name>
<dbReference type="Pfam" id="PF13641">
    <property type="entry name" value="Glyco_tranf_2_3"/>
    <property type="match status" value="1"/>
</dbReference>
<dbReference type="PANTHER" id="PTHR43179:SF10">
    <property type="entry name" value="GLYCOSYL TRANSFERASE"/>
    <property type="match status" value="1"/>
</dbReference>
<proteinExistence type="predicted"/>